<evidence type="ECO:0000313" key="2">
    <source>
        <dbReference type="Proteomes" id="UP001175227"/>
    </source>
</evidence>
<dbReference type="AlphaFoldDB" id="A0AA39N9H8"/>
<sequence length="53" mass="6198">MALTLEMEAGNQGQVYAYGPRDWKRWSWKAQTDRQGIPRGKLFFNPSDHVEVM</sequence>
<gene>
    <name evidence="1" type="ORF">IW261DRAFT_1576833</name>
</gene>
<evidence type="ECO:0000313" key="1">
    <source>
        <dbReference type="EMBL" id="KAK0461530.1"/>
    </source>
</evidence>
<keyword evidence="2" id="KW-1185">Reference proteome</keyword>
<dbReference type="Proteomes" id="UP001175227">
    <property type="component" value="Unassembled WGS sequence"/>
</dbReference>
<comment type="caution">
    <text evidence="1">The sequence shown here is derived from an EMBL/GenBank/DDBJ whole genome shotgun (WGS) entry which is preliminary data.</text>
</comment>
<name>A0AA39N9H8_9AGAR</name>
<protein>
    <submittedName>
        <fullName evidence="1">Uncharacterized protein</fullName>
    </submittedName>
</protein>
<proteinExistence type="predicted"/>
<organism evidence="1 2">
    <name type="scientific">Armillaria novae-zelandiae</name>
    <dbReference type="NCBI Taxonomy" id="153914"/>
    <lineage>
        <taxon>Eukaryota</taxon>
        <taxon>Fungi</taxon>
        <taxon>Dikarya</taxon>
        <taxon>Basidiomycota</taxon>
        <taxon>Agaricomycotina</taxon>
        <taxon>Agaricomycetes</taxon>
        <taxon>Agaricomycetidae</taxon>
        <taxon>Agaricales</taxon>
        <taxon>Marasmiineae</taxon>
        <taxon>Physalacriaceae</taxon>
        <taxon>Armillaria</taxon>
    </lineage>
</organism>
<accession>A0AA39N9H8</accession>
<dbReference type="EMBL" id="JAUEPR010000143">
    <property type="protein sequence ID" value="KAK0461530.1"/>
    <property type="molecule type" value="Genomic_DNA"/>
</dbReference>
<reference evidence="1" key="1">
    <citation type="submission" date="2023-06" db="EMBL/GenBank/DDBJ databases">
        <authorList>
            <consortium name="Lawrence Berkeley National Laboratory"/>
            <person name="Ahrendt S."/>
            <person name="Sahu N."/>
            <person name="Indic B."/>
            <person name="Wong-Bajracharya J."/>
            <person name="Merenyi Z."/>
            <person name="Ke H.-M."/>
            <person name="Monk M."/>
            <person name="Kocsube S."/>
            <person name="Drula E."/>
            <person name="Lipzen A."/>
            <person name="Balint B."/>
            <person name="Henrissat B."/>
            <person name="Andreopoulos B."/>
            <person name="Martin F.M."/>
            <person name="Harder C.B."/>
            <person name="Rigling D."/>
            <person name="Ford K.L."/>
            <person name="Foster G.D."/>
            <person name="Pangilinan J."/>
            <person name="Papanicolaou A."/>
            <person name="Barry K."/>
            <person name="LaButti K."/>
            <person name="Viragh M."/>
            <person name="Koriabine M."/>
            <person name="Yan M."/>
            <person name="Riley R."/>
            <person name="Champramary S."/>
            <person name="Plett K.L."/>
            <person name="Tsai I.J."/>
            <person name="Slot J."/>
            <person name="Sipos G."/>
            <person name="Plett J."/>
            <person name="Nagy L.G."/>
            <person name="Grigoriev I.V."/>
        </authorList>
    </citation>
    <scope>NUCLEOTIDE SEQUENCE</scope>
    <source>
        <strain evidence="1">ICMP 16352</strain>
    </source>
</reference>